<sequence length="459" mass="49525" precursor="true">METRNSRKMAALVAAFAFGVSVAHGQLPAGSSINIAPGTGQTLGSITVNDPGNHVWLLQTSTNLTAWTGVDTWKIHNGNYHLSLSRVGSGPGLFYRAIYDETQQTILSTTANALLLPGTNFNYAAPVLPPNFLTAPIINQDNTPATNVVTDPGATLGRVLFYDKRLSTNQTVSCSSCHVAKYGFSDPNRFSTGFNGSKGTRHAMGLSNARYYQRGHFFWDERAATLEDQVLQPIQNPIEMGMTIPALLPRLAAEPFYTNLFTKAFGTPDVTSDRVSRALAQFVRSIISTKSKYDDGVASGFANFTAQERLGRQIFLGQVGNATCAACHGTDNFVPGPVANNNGLEFPYVDTGIGGVTGRAQDMGLFKVPSLRNIELTAPYMHDGRFATLEEVVEFYNSGVVNNPNLSPPLRTPPGQPPGALRLNLTTAQKAALVAFLKTLTDTSITTDEKFLDPFNYGN</sequence>
<evidence type="ECO:0000256" key="8">
    <source>
        <dbReference type="SAM" id="SignalP"/>
    </source>
</evidence>
<keyword evidence="11" id="KW-1185">Reference proteome</keyword>
<evidence type="ECO:0000313" key="10">
    <source>
        <dbReference type="EMBL" id="EEF57940.1"/>
    </source>
</evidence>
<evidence type="ECO:0000256" key="2">
    <source>
        <dbReference type="ARBA" id="ARBA00022617"/>
    </source>
</evidence>
<dbReference type="InterPro" id="IPR036909">
    <property type="entry name" value="Cyt_c-like_dom_sf"/>
</dbReference>
<dbReference type="EMBL" id="ABOX02000053">
    <property type="protein sequence ID" value="EEF57940.1"/>
    <property type="molecule type" value="Genomic_DNA"/>
</dbReference>
<feature type="domain" description="Cytochrome c" evidence="9">
    <location>
        <begin position="306"/>
        <end position="441"/>
    </location>
</feature>
<evidence type="ECO:0000256" key="7">
    <source>
        <dbReference type="PROSITE-ProRule" id="PRU00433"/>
    </source>
</evidence>
<dbReference type="Gene3D" id="1.10.760.10">
    <property type="entry name" value="Cytochrome c-like domain"/>
    <property type="match status" value="2"/>
</dbReference>
<dbReference type="EC" id="1.11.1.5" evidence="10"/>
<keyword evidence="6 7" id="KW-0408">Iron</keyword>
<dbReference type="RefSeq" id="WP_007418002.1">
    <property type="nucleotide sequence ID" value="NZ_ABOX02000053.1"/>
</dbReference>
<evidence type="ECO:0000256" key="3">
    <source>
        <dbReference type="ARBA" id="ARBA00022723"/>
    </source>
</evidence>
<feature type="signal peptide" evidence="8">
    <location>
        <begin position="1"/>
        <end position="25"/>
    </location>
</feature>
<dbReference type="OrthoDB" id="9805202at2"/>
<dbReference type="Proteomes" id="UP000003688">
    <property type="component" value="Unassembled WGS sequence"/>
</dbReference>
<organism evidence="10 11">
    <name type="scientific">Pedosphaera parvula (strain Ellin514)</name>
    <dbReference type="NCBI Taxonomy" id="320771"/>
    <lineage>
        <taxon>Bacteria</taxon>
        <taxon>Pseudomonadati</taxon>
        <taxon>Verrucomicrobiota</taxon>
        <taxon>Pedosphaerae</taxon>
        <taxon>Pedosphaerales</taxon>
        <taxon>Pedosphaeraceae</taxon>
        <taxon>Pedosphaera</taxon>
    </lineage>
</organism>
<keyword evidence="2 7" id="KW-0349">Heme</keyword>
<feature type="chain" id="PRO_5002893161" evidence="8">
    <location>
        <begin position="26"/>
        <end position="459"/>
    </location>
</feature>
<dbReference type="GO" id="GO:0020037">
    <property type="term" value="F:heme binding"/>
    <property type="evidence" value="ECO:0007669"/>
    <property type="project" value="InterPro"/>
</dbReference>
<evidence type="ECO:0000256" key="4">
    <source>
        <dbReference type="ARBA" id="ARBA00022729"/>
    </source>
</evidence>
<dbReference type="GO" id="GO:0004130">
    <property type="term" value="F:cytochrome-c peroxidase activity"/>
    <property type="evidence" value="ECO:0007669"/>
    <property type="project" value="UniProtKB-EC"/>
</dbReference>
<dbReference type="GO" id="GO:0046872">
    <property type="term" value="F:metal ion binding"/>
    <property type="evidence" value="ECO:0007669"/>
    <property type="project" value="UniProtKB-KW"/>
</dbReference>
<dbReference type="Pfam" id="PF03150">
    <property type="entry name" value="CCP_MauG"/>
    <property type="match status" value="1"/>
</dbReference>
<comment type="caution">
    <text evidence="10">The sequence shown here is derived from an EMBL/GenBank/DDBJ whole genome shotgun (WGS) entry which is preliminary data.</text>
</comment>
<evidence type="ECO:0000256" key="5">
    <source>
        <dbReference type="ARBA" id="ARBA00023002"/>
    </source>
</evidence>
<name>B9XQB6_PEDPL</name>
<proteinExistence type="predicted"/>
<dbReference type="GO" id="GO:0009055">
    <property type="term" value="F:electron transfer activity"/>
    <property type="evidence" value="ECO:0007669"/>
    <property type="project" value="InterPro"/>
</dbReference>
<dbReference type="STRING" id="320771.Cflav_PD1115"/>
<dbReference type="PANTHER" id="PTHR30600:SF10">
    <property type="entry name" value="BLL6722 PROTEIN"/>
    <property type="match status" value="1"/>
</dbReference>
<dbReference type="PANTHER" id="PTHR30600">
    <property type="entry name" value="CYTOCHROME C PEROXIDASE-RELATED"/>
    <property type="match status" value="1"/>
</dbReference>
<dbReference type="GO" id="GO:0030313">
    <property type="term" value="C:cell envelope"/>
    <property type="evidence" value="ECO:0007669"/>
    <property type="project" value="UniProtKB-SubCell"/>
</dbReference>
<evidence type="ECO:0000256" key="1">
    <source>
        <dbReference type="ARBA" id="ARBA00004196"/>
    </source>
</evidence>
<dbReference type="SUPFAM" id="SSF46626">
    <property type="entry name" value="Cytochrome c"/>
    <property type="match status" value="2"/>
</dbReference>
<protein>
    <submittedName>
        <fullName evidence="10">Cytochrome-c peroxidase</fullName>
        <ecNumber evidence="10">1.11.1.5</ecNumber>
    </submittedName>
</protein>
<evidence type="ECO:0000256" key="6">
    <source>
        <dbReference type="ARBA" id="ARBA00023004"/>
    </source>
</evidence>
<dbReference type="InterPro" id="IPR004852">
    <property type="entry name" value="Di-haem_cyt_c_peroxidsae"/>
</dbReference>
<gene>
    <name evidence="10" type="ORF">Cflav_PD1115</name>
</gene>
<dbReference type="InterPro" id="IPR009056">
    <property type="entry name" value="Cyt_c-like_dom"/>
</dbReference>
<evidence type="ECO:0000313" key="11">
    <source>
        <dbReference type="Proteomes" id="UP000003688"/>
    </source>
</evidence>
<evidence type="ECO:0000259" key="9">
    <source>
        <dbReference type="PROSITE" id="PS51007"/>
    </source>
</evidence>
<reference evidence="10 11" key="1">
    <citation type="journal article" date="2011" name="J. Bacteriol.">
        <title>Genome sequence of 'Pedosphaera parvula' Ellin514, an aerobic Verrucomicrobial isolate from pasture soil.</title>
        <authorList>
            <person name="Kant R."/>
            <person name="van Passel M.W."/>
            <person name="Sangwan P."/>
            <person name="Palva A."/>
            <person name="Lucas S."/>
            <person name="Copeland A."/>
            <person name="Lapidus A."/>
            <person name="Glavina Del Rio T."/>
            <person name="Dalin E."/>
            <person name="Tice H."/>
            <person name="Bruce D."/>
            <person name="Goodwin L."/>
            <person name="Pitluck S."/>
            <person name="Chertkov O."/>
            <person name="Larimer F.W."/>
            <person name="Land M.L."/>
            <person name="Hauser L."/>
            <person name="Brettin T.S."/>
            <person name="Detter J.C."/>
            <person name="Han S."/>
            <person name="de Vos W.M."/>
            <person name="Janssen P.H."/>
            <person name="Smidt H."/>
        </authorList>
    </citation>
    <scope>NUCLEOTIDE SEQUENCE [LARGE SCALE GENOMIC DNA]</scope>
    <source>
        <strain evidence="10 11">Ellin514</strain>
    </source>
</reference>
<accession>B9XQB6</accession>
<dbReference type="AlphaFoldDB" id="B9XQB6"/>
<keyword evidence="3 7" id="KW-0479">Metal-binding</keyword>
<comment type="subcellular location">
    <subcellularLocation>
        <location evidence="1">Cell envelope</location>
    </subcellularLocation>
</comment>
<dbReference type="InterPro" id="IPR051395">
    <property type="entry name" value="Cytochrome_c_Peroxidase/MauG"/>
</dbReference>
<keyword evidence="5 10" id="KW-0560">Oxidoreductase</keyword>
<keyword evidence="10" id="KW-0575">Peroxidase</keyword>
<dbReference type="PROSITE" id="PS51007">
    <property type="entry name" value="CYTC"/>
    <property type="match status" value="1"/>
</dbReference>
<keyword evidence="4 8" id="KW-0732">Signal</keyword>